<dbReference type="EMBL" id="ATAX01000035">
    <property type="protein sequence ID" value="EWM52528.1"/>
    <property type="molecule type" value="Genomic_DNA"/>
</dbReference>
<dbReference type="PATRIC" id="fig|1341157.4.peg.2904"/>
<evidence type="ECO:0000256" key="1">
    <source>
        <dbReference type="SAM" id="Phobius"/>
    </source>
</evidence>
<name>W7UF17_RUMFL</name>
<feature type="transmembrane region" description="Helical" evidence="1">
    <location>
        <begin position="86"/>
        <end position="107"/>
    </location>
</feature>
<keyword evidence="3" id="KW-1185">Reference proteome</keyword>
<evidence type="ECO:0000313" key="3">
    <source>
        <dbReference type="Proteomes" id="UP000019365"/>
    </source>
</evidence>
<dbReference type="AlphaFoldDB" id="W7UF17"/>
<proteinExistence type="predicted"/>
<dbReference type="Proteomes" id="UP000019365">
    <property type="component" value="Unassembled WGS sequence"/>
</dbReference>
<reference evidence="2 3" key="1">
    <citation type="journal article" date="2014" name="PLoS ONE">
        <title>Rumen cellulosomics: divergent fiber-degrading strategies revealed by comparative genome-wide analysis of six ruminococcal strains.</title>
        <authorList>
            <person name="Dassa B."/>
            <person name="Borovok I."/>
            <person name="Ruimy-Israeli V."/>
            <person name="Lamed R."/>
            <person name="Flint H.J."/>
            <person name="Duncan S.H."/>
            <person name="Henrissat B."/>
            <person name="Coutinho P."/>
            <person name="Morrison M."/>
            <person name="Mosoni P."/>
            <person name="Yeoman C.J."/>
            <person name="White B.A."/>
            <person name="Bayer E.A."/>
        </authorList>
    </citation>
    <scope>NUCLEOTIDE SEQUENCE [LARGE SCALE GENOMIC DNA]</scope>
    <source>
        <strain evidence="2 3">007c</strain>
    </source>
</reference>
<dbReference type="eggNOG" id="ENOG50327XD">
    <property type="taxonomic scope" value="Bacteria"/>
</dbReference>
<gene>
    <name evidence="2" type="ORF">RF007C_08300</name>
</gene>
<keyword evidence="1" id="KW-0472">Membrane</keyword>
<feature type="transmembrane region" description="Helical" evidence="1">
    <location>
        <begin position="48"/>
        <end position="66"/>
    </location>
</feature>
<keyword evidence="1" id="KW-1133">Transmembrane helix</keyword>
<evidence type="ECO:0000313" key="2">
    <source>
        <dbReference type="EMBL" id="EWM52528.1"/>
    </source>
</evidence>
<comment type="caution">
    <text evidence="2">The sequence shown here is derived from an EMBL/GenBank/DDBJ whole genome shotgun (WGS) entry which is preliminary data.</text>
</comment>
<keyword evidence="1" id="KW-0812">Transmembrane</keyword>
<organism evidence="2 3">
    <name type="scientific">Ruminococcus flavefaciens 007c</name>
    <dbReference type="NCBI Taxonomy" id="1341157"/>
    <lineage>
        <taxon>Bacteria</taxon>
        <taxon>Bacillati</taxon>
        <taxon>Bacillota</taxon>
        <taxon>Clostridia</taxon>
        <taxon>Eubacteriales</taxon>
        <taxon>Oscillospiraceae</taxon>
        <taxon>Ruminococcus</taxon>
    </lineage>
</organism>
<sequence>MSNIYKCPHCGKKSFNPWSKAMAGQLNSKGKPCMECGRLCVNGKGATIFKAIYCLAAFALIIYIYIHGADNEWMFTHEMPMCIGLILSMAIVPRIVNAFFFSLAPSIRIDVKE</sequence>
<accession>W7UF17</accession>
<evidence type="ECO:0008006" key="4">
    <source>
        <dbReference type="Google" id="ProtNLM"/>
    </source>
</evidence>
<dbReference type="RefSeq" id="WP_019680791.1">
    <property type="nucleotide sequence ID" value="NZ_ATAX01000035.1"/>
</dbReference>
<dbReference type="OrthoDB" id="1822030at2"/>
<protein>
    <recommendedName>
        <fullName evidence="4">Cxxc_20_cxxc protein</fullName>
    </recommendedName>
</protein>